<dbReference type="PANTHER" id="PTHR13489">
    <property type="entry name" value="MINI-CHROMOSOME MAINTENANCE COMPLEX-BINDING PROTEIN"/>
    <property type="match status" value="1"/>
</dbReference>
<dbReference type="Pfam" id="PF09739">
    <property type="entry name" value="MCM_bind"/>
    <property type="match status" value="1"/>
</dbReference>
<name>A0A834I441_RHYFE</name>
<evidence type="ECO:0000256" key="4">
    <source>
        <dbReference type="ARBA" id="ARBA00023242"/>
    </source>
</evidence>
<proteinExistence type="inferred from homology"/>
<evidence type="ECO:0000256" key="3">
    <source>
        <dbReference type="ARBA" id="ARBA00015405"/>
    </source>
</evidence>
<comment type="similarity">
    <text evidence="2">Belongs to the MCMBP family.</text>
</comment>
<dbReference type="GO" id="GO:0006261">
    <property type="term" value="P:DNA-templated DNA replication"/>
    <property type="evidence" value="ECO:0007669"/>
    <property type="project" value="TreeGrafter"/>
</dbReference>
<protein>
    <recommendedName>
        <fullName evidence="3">Mini-chromosome maintenance complex-binding protein</fullName>
    </recommendedName>
</protein>
<dbReference type="EMBL" id="JAACXV010013365">
    <property type="protein sequence ID" value="KAF7273594.1"/>
    <property type="molecule type" value="Genomic_DNA"/>
</dbReference>
<evidence type="ECO:0000256" key="1">
    <source>
        <dbReference type="ARBA" id="ARBA00004123"/>
    </source>
</evidence>
<evidence type="ECO:0000256" key="2">
    <source>
        <dbReference type="ARBA" id="ARBA00007925"/>
    </source>
</evidence>
<dbReference type="Proteomes" id="UP000625711">
    <property type="component" value="Unassembled WGS sequence"/>
</dbReference>
<dbReference type="PANTHER" id="PTHR13489:SF0">
    <property type="entry name" value="MINI-CHROMOSOME MAINTENANCE COMPLEX-BINDING PROTEIN"/>
    <property type="match status" value="1"/>
</dbReference>
<gene>
    <name evidence="5" type="ORF">GWI33_013702</name>
</gene>
<accession>A0A834I441</accession>
<reference evidence="5" key="1">
    <citation type="submission" date="2020-08" db="EMBL/GenBank/DDBJ databases">
        <title>Genome sequencing and assembly of the red palm weevil Rhynchophorus ferrugineus.</title>
        <authorList>
            <person name="Dias G.B."/>
            <person name="Bergman C.M."/>
            <person name="Manee M."/>
        </authorList>
    </citation>
    <scope>NUCLEOTIDE SEQUENCE</scope>
    <source>
        <strain evidence="5">AA-2017</strain>
        <tissue evidence="5">Whole larva</tissue>
    </source>
</reference>
<dbReference type="GO" id="GO:0005634">
    <property type="term" value="C:nucleus"/>
    <property type="evidence" value="ECO:0007669"/>
    <property type="project" value="UniProtKB-SubCell"/>
</dbReference>
<organism evidence="5 6">
    <name type="scientific">Rhynchophorus ferrugineus</name>
    <name type="common">Red palm weevil</name>
    <name type="synonym">Curculio ferrugineus</name>
    <dbReference type="NCBI Taxonomy" id="354439"/>
    <lineage>
        <taxon>Eukaryota</taxon>
        <taxon>Metazoa</taxon>
        <taxon>Ecdysozoa</taxon>
        <taxon>Arthropoda</taxon>
        <taxon>Hexapoda</taxon>
        <taxon>Insecta</taxon>
        <taxon>Pterygota</taxon>
        <taxon>Neoptera</taxon>
        <taxon>Endopterygota</taxon>
        <taxon>Coleoptera</taxon>
        <taxon>Polyphaga</taxon>
        <taxon>Cucujiformia</taxon>
        <taxon>Curculionidae</taxon>
        <taxon>Dryophthorinae</taxon>
        <taxon>Rhynchophorus</taxon>
    </lineage>
</organism>
<dbReference type="GO" id="GO:0003682">
    <property type="term" value="F:chromatin binding"/>
    <property type="evidence" value="ECO:0007669"/>
    <property type="project" value="TreeGrafter"/>
</dbReference>
<evidence type="ECO:0000313" key="5">
    <source>
        <dbReference type="EMBL" id="KAF7273594.1"/>
    </source>
</evidence>
<comment type="caution">
    <text evidence="5">The sequence shown here is derived from an EMBL/GenBank/DDBJ whole genome shotgun (WGS) entry which is preliminary data.</text>
</comment>
<evidence type="ECO:0000313" key="6">
    <source>
        <dbReference type="Proteomes" id="UP000625711"/>
    </source>
</evidence>
<dbReference type="OrthoDB" id="329666at2759"/>
<keyword evidence="4" id="KW-0539">Nucleus</keyword>
<dbReference type="InterPro" id="IPR019140">
    <property type="entry name" value="MCM_complex-bd"/>
</dbReference>
<comment type="subcellular location">
    <subcellularLocation>
        <location evidence="1">Nucleus</location>
    </subcellularLocation>
</comment>
<keyword evidence="6" id="KW-1185">Reference proteome</keyword>
<dbReference type="AlphaFoldDB" id="A0A834I441"/>
<sequence>MDSIANISIDRFLSDEETHRKCLDRHDLWEKVPLINSNAVHNFKDGSLVRFRGMIQDMHGPEYYVSQFHVTNEQTQDKIVKSGKYRDVMQCCNGESIDFDFNNYSPEERYGYVVVSVPGINSWVSEHETEKHKLKFGQDTTSSTSNKNKRSYEEAMEVECCSQDTTPVKKVTSDSSEIKTSSSSNISPEYLLNHPLSDSKAMVCHIKVYQDNDNLKLNDTFEFVGFLSMNSVEQDEDDLEMQTHNPPTSLVPRIHVICFKQLAHCNPLVDEASNMDAAEFVNIKRELLLVFTQLMLGDALAAEYLICHLISEIYLRHDYMALGQFTLNISNVPKIENIDYVNEVYRFLELLVPKSHYLPFTLDNMNTLEFVPKKDYESNRLSSGILQLSRNTLLVLDETKLQEGKLDAAGVRAVQSLARVIKSQKVTYDFNYYPIDYDCDIQFLIFSEGKSMLPSDSLLRLKPDDGCVKTFGEIIEAARHFLKPELLQKIRIYLTKARLIKYELSEQVQELVEQEFVAMRQNGNVTAQDLHSLLVLCRLVCLSEGKDTLDSMCWRKACEMESKRRERVSK</sequence>